<evidence type="ECO:0000313" key="2">
    <source>
        <dbReference type="EMBL" id="PNY80696.1"/>
    </source>
</evidence>
<feature type="chain" id="PRO_5014408760" evidence="1">
    <location>
        <begin position="21"/>
        <end position="144"/>
    </location>
</feature>
<dbReference type="RefSeq" id="WP_103310734.1">
    <property type="nucleotide sequence ID" value="NZ_PPPD01000001.1"/>
</dbReference>
<dbReference type="AlphaFoldDB" id="A0A2K3UW00"/>
<protein>
    <submittedName>
        <fullName evidence="2">Uncharacterized protein</fullName>
    </submittedName>
</protein>
<dbReference type="Proteomes" id="UP000236379">
    <property type="component" value="Unassembled WGS sequence"/>
</dbReference>
<evidence type="ECO:0000256" key="1">
    <source>
        <dbReference type="SAM" id="SignalP"/>
    </source>
</evidence>
<proteinExistence type="predicted"/>
<keyword evidence="3" id="KW-1185">Reference proteome</keyword>
<reference evidence="2 3" key="1">
    <citation type="submission" date="2018-01" db="EMBL/GenBank/DDBJ databases">
        <title>Deinococcus koreensis sp. nov., a radiation-resistant bacterium isolated from river water.</title>
        <authorList>
            <person name="Choi A."/>
        </authorList>
    </citation>
    <scope>NUCLEOTIDE SEQUENCE [LARGE SCALE GENOMIC DNA]</scope>
    <source>
        <strain evidence="2 3">SJW1-2</strain>
    </source>
</reference>
<keyword evidence="1" id="KW-0732">Signal</keyword>
<accession>A0A2K3UW00</accession>
<name>A0A2K3UW00_9DEIO</name>
<organism evidence="2 3">
    <name type="scientific">Deinococcus koreensis</name>
    <dbReference type="NCBI Taxonomy" id="2054903"/>
    <lineage>
        <taxon>Bacteria</taxon>
        <taxon>Thermotogati</taxon>
        <taxon>Deinococcota</taxon>
        <taxon>Deinococci</taxon>
        <taxon>Deinococcales</taxon>
        <taxon>Deinococcaceae</taxon>
        <taxon>Deinococcus</taxon>
    </lineage>
</organism>
<comment type="caution">
    <text evidence="2">The sequence shown here is derived from an EMBL/GenBank/DDBJ whole genome shotgun (WGS) entry which is preliminary data.</text>
</comment>
<feature type="signal peptide" evidence="1">
    <location>
        <begin position="1"/>
        <end position="20"/>
    </location>
</feature>
<sequence>MKRLVMAAATALFMSAGAGAQQGAASSFDTEFPGLNPCTGETVAYSGTFRFVSTPSRVGRSSVTLHFTGIGSLGNRYVFQDVLHETSRSGTDGSSEYESAEKSLVISSTNAPNYLLTVRTTLTYNPLTGMYTNVWMNKESCTGK</sequence>
<dbReference type="EMBL" id="PPPD01000001">
    <property type="protein sequence ID" value="PNY80696.1"/>
    <property type="molecule type" value="Genomic_DNA"/>
</dbReference>
<gene>
    <name evidence="2" type="ORF">CVO96_04350</name>
</gene>
<evidence type="ECO:0000313" key="3">
    <source>
        <dbReference type="Proteomes" id="UP000236379"/>
    </source>
</evidence>